<feature type="non-terminal residue" evidence="2">
    <location>
        <position position="1"/>
    </location>
</feature>
<keyword evidence="3" id="KW-1185">Reference proteome</keyword>
<comment type="caution">
    <text evidence="2">The sequence shown here is derived from an EMBL/GenBank/DDBJ whole genome shotgun (WGS) entry which is preliminary data.</text>
</comment>
<gene>
    <name evidence="2" type="ORF">AMORRO_LOCUS7806</name>
</gene>
<dbReference type="AlphaFoldDB" id="A0A9N9CIY5"/>
<organism evidence="2 3">
    <name type="scientific">Acaulospora morrowiae</name>
    <dbReference type="NCBI Taxonomy" id="94023"/>
    <lineage>
        <taxon>Eukaryota</taxon>
        <taxon>Fungi</taxon>
        <taxon>Fungi incertae sedis</taxon>
        <taxon>Mucoromycota</taxon>
        <taxon>Glomeromycotina</taxon>
        <taxon>Glomeromycetes</taxon>
        <taxon>Diversisporales</taxon>
        <taxon>Acaulosporaceae</taxon>
        <taxon>Acaulospora</taxon>
    </lineage>
</organism>
<sequence length="53" mass="5943">MPESPKIDSQNEDAIDVVSSGTHISSDISKTMNTVHDQEPKKQSFKFSTYMPK</sequence>
<feature type="region of interest" description="Disordered" evidence="1">
    <location>
        <begin position="32"/>
        <end position="53"/>
    </location>
</feature>
<evidence type="ECO:0000313" key="3">
    <source>
        <dbReference type="Proteomes" id="UP000789342"/>
    </source>
</evidence>
<dbReference type="Proteomes" id="UP000789342">
    <property type="component" value="Unassembled WGS sequence"/>
</dbReference>
<reference evidence="2" key="1">
    <citation type="submission" date="2021-06" db="EMBL/GenBank/DDBJ databases">
        <authorList>
            <person name="Kallberg Y."/>
            <person name="Tangrot J."/>
            <person name="Rosling A."/>
        </authorList>
    </citation>
    <scope>NUCLEOTIDE SEQUENCE</scope>
    <source>
        <strain evidence="2">CL551</strain>
    </source>
</reference>
<proteinExistence type="predicted"/>
<name>A0A9N9CIY5_9GLOM</name>
<dbReference type="EMBL" id="CAJVPV010006206">
    <property type="protein sequence ID" value="CAG8601599.1"/>
    <property type="molecule type" value="Genomic_DNA"/>
</dbReference>
<protein>
    <submittedName>
        <fullName evidence="2">4345_t:CDS:1</fullName>
    </submittedName>
</protein>
<accession>A0A9N9CIY5</accession>
<evidence type="ECO:0000256" key="1">
    <source>
        <dbReference type="SAM" id="MobiDB-lite"/>
    </source>
</evidence>
<evidence type="ECO:0000313" key="2">
    <source>
        <dbReference type="EMBL" id="CAG8601599.1"/>
    </source>
</evidence>